<dbReference type="Pfam" id="PF00754">
    <property type="entry name" value="F5_F8_type_C"/>
    <property type="match status" value="1"/>
</dbReference>
<reference evidence="2 3" key="1">
    <citation type="journal article" date="2018" name="Sci. Rep.">
        <title>Comparative analysis of the Pocillopora damicornis genome highlights role of immune system in coral evolution.</title>
        <authorList>
            <person name="Cunning R."/>
            <person name="Bay R.A."/>
            <person name="Gillette P."/>
            <person name="Baker A.C."/>
            <person name="Traylor-Knowles N."/>
        </authorList>
    </citation>
    <scope>NUCLEOTIDE SEQUENCE [LARGE SCALE GENOMIC DNA]</scope>
    <source>
        <strain evidence="2">RSMAS</strain>
        <tissue evidence="2">Whole animal</tissue>
    </source>
</reference>
<dbReference type="OrthoDB" id="5988052at2759"/>
<dbReference type="SUPFAM" id="SSF49785">
    <property type="entry name" value="Galactose-binding domain-like"/>
    <property type="match status" value="1"/>
</dbReference>
<proteinExistence type="predicted"/>
<evidence type="ECO:0000313" key="2">
    <source>
        <dbReference type="EMBL" id="RMX50311.1"/>
    </source>
</evidence>
<name>A0A3M6U9N4_POCDA</name>
<dbReference type="Proteomes" id="UP000275408">
    <property type="component" value="Unassembled WGS sequence"/>
</dbReference>
<protein>
    <recommendedName>
        <fullName evidence="1">F5/8 type C domain-containing protein</fullName>
    </recommendedName>
</protein>
<evidence type="ECO:0000259" key="1">
    <source>
        <dbReference type="PROSITE" id="PS50022"/>
    </source>
</evidence>
<feature type="domain" description="F5/8 type C" evidence="1">
    <location>
        <begin position="5"/>
        <end position="155"/>
    </location>
</feature>
<comment type="caution">
    <text evidence="2">The sequence shown here is derived from an EMBL/GenBank/DDBJ whole genome shotgun (WGS) entry which is preliminary data.</text>
</comment>
<organism evidence="2 3">
    <name type="scientific">Pocillopora damicornis</name>
    <name type="common">Cauliflower coral</name>
    <name type="synonym">Millepora damicornis</name>
    <dbReference type="NCBI Taxonomy" id="46731"/>
    <lineage>
        <taxon>Eukaryota</taxon>
        <taxon>Metazoa</taxon>
        <taxon>Cnidaria</taxon>
        <taxon>Anthozoa</taxon>
        <taxon>Hexacorallia</taxon>
        <taxon>Scleractinia</taxon>
        <taxon>Astrocoeniina</taxon>
        <taxon>Pocilloporidae</taxon>
        <taxon>Pocillopora</taxon>
    </lineage>
</organism>
<accession>A0A3M6U9N4</accession>
<dbReference type="Gene3D" id="2.60.120.260">
    <property type="entry name" value="Galactose-binding domain-like"/>
    <property type="match status" value="1"/>
</dbReference>
<keyword evidence="3" id="KW-1185">Reference proteome</keyword>
<dbReference type="EMBL" id="RCHS01001985">
    <property type="protein sequence ID" value="RMX50311.1"/>
    <property type="molecule type" value="Genomic_DNA"/>
</dbReference>
<dbReference type="SMART" id="SM00231">
    <property type="entry name" value="FA58C"/>
    <property type="match status" value="1"/>
</dbReference>
<sequence length="169" mass="18823">MLLVSEFPALGVEKQLITDTQMTASSKADLPKLNASSGRLNFNSAWCSANSNELPLFLQIDLHEIHIITAVATQPRHSNIGNVQSVTKYNLNYSEDGANWRIYQHNGKDKKFLGNLVEDIATKTHLPIPVKARLIRFLPLGMMSSTCMRVEVYGEKSSTESTGKWSSKK</sequence>
<dbReference type="CDD" id="cd00057">
    <property type="entry name" value="FA58C"/>
    <property type="match status" value="1"/>
</dbReference>
<dbReference type="PANTHER" id="PTHR24543">
    <property type="entry name" value="MULTICOPPER OXIDASE-RELATED"/>
    <property type="match status" value="1"/>
</dbReference>
<gene>
    <name evidence="2" type="ORF">pdam_00006910</name>
</gene>
<evidence type="ECO:0000313" key="3">
    <source>
        <dbReference type="Proteomes" id="UP000275408"/>
    </source>
</evidence>
<dbReference type="InterPro" id="IPR000421">
    <property type="entry name" value="FA58C"/>
</dbReference>
<dbReference type="PROSITE" id="PS50022">
    <property type="entry name" value="FA58C_3"/>
    <property type="match status" value="1"/>
</dbReference>
<dbReference type="InterPro" id="IPR008979">
    <property type="entry name" value="Galactose-bd-like_sf"/>
</dbReference>
<dbReference type="AlphaFoldDB" id="A0A3M6U9N4"/>